<gene>
    <name evidence="2" type="ORF">V6984_03145</name>
</gene>
<dbReference type="Proteomes" id="UP001451571">
    <property type="component" value="Chromosome"/>
</dbReference>
<evidence type="ECO:0000313" key="2">
    <source>
        <dbReference type="EMBL" id="XAH74775.1"/>
    </source>
</evidence>
<keyword evidence="2" id="KW-0255">Endonuclease</keyword>
<dbReference type="Gene3D" id="3.30.870.10">
    <property type="entry name" value="Endonuclease Chain A"/>
    <property type="match status" value="1"/>
</dbReference>
<name>A0ABZ3EYZ1_9FIRM</name>
<sequence length="606" mass="69940">MMQLLNRFEYAEVIFGCEGLVDDTMAAIMAVERTLIEKITQNKSALQMCERMEAEELRLYVSRDIKSHEKVFCLRAKDGRTRVVTGSANMSASAFCGIQRENITYYDDAEAYKWYKNRFDSFKEVCSDNVNQTVMMRTMEDDGYLEEHPEEIPIVKTIEKREILIIEKDEEESDETELIVSVKGLEAELKPMLPKPKKSDGKLILTSEHIQKFKRTHKEHLAEKKEKQKKLPKLHIDYDMEKLSFNGKECNLNPEPEQVKKDIGFLLSYLSSLNTFYGDVEQAQKDYYAFMNWYFASLFMPYLRYVAFKNSYEVTLFPVVGVIYGESNGGKSTFLKMLSKLMCNARIPLNSTADFTASNIEALKRGCEGVPLNIDDLDKTQFRSHADKIIKDDEWGIRDHFINYPAVAITTNRLPSLEAPISKRAIGCRINAKIDKEAGIKNSKKINESMRNITNSFYCEYVRRMLPKIADMVEHMKLGNVDYLPDIFAISSEVLVDIIDEFASDEKPDYFAVLSYTDYFGEKVVGRNAIAKIINAWENEKKQFTIDRKKNKLIYTYPEGANTYELRYICDELPPKLNAKVASRSLVMDLDMACEFFGTKFKKSIF</sequence>
<organism evidence="2 3">
    <name type="scientific">Kineothrix sedimenti</name>
    <dbReference type="NCBI Taxonomy" id="3123317"/>
    <lineage>
        <taxon>Bacteria</taxon>
        <taxon>Bacillati</taxon>
        <taxon>Bacillota</taxon>
        <taxon>Clostridia</taxon>
        <taxon>Lachnospirales</taxon>
        <taxon>Lachnospiraceae</taxon>
        <taxon>Kineothrix</taxon>
    </lineage>
</organism>
<dbReference type="GO" id="GO:0004519">
    <property type="term" value="F:endonuclease activity"/>
    <property type="evidence" value="ECO:0007669"/>
    <property type="project" value="UniProtKB-KW"/>
</dbReference>
<dbReference type="EMBL" id="CP146256">
    <property type="protein sequence ID" value="XAH74775.1"/>
    <property type="molecule type" value="Genomic_DNA"/>
</dbReference>
<dbReference type="Pfam" id="PF09565">
    <property type="entry name" value="RE_NgoFVII"/>
    <property type="match status" value="1"/>
</dbReference>
<accession>A0ABZ3EYZ1</accession>
<protein>
    <submittedName>
        <fullName evidence="2">Restriction endonuclease PLD domain-containing protein</fullName>
        <ecNumber evidence="2">3.1.21.-</ecNumber>
    </submittedName>
</protein>
<keyword evidence="2" id="KW-0378">Hydrolase</keyword>
<dbReference type="EC" id="3.1.21.-" evidence="2"/>
<reference evidence="2 3" key="1">
    <citation type="submission" date="2024-02" db="EMBL/GenBank/DDBJ databases">
        <title>Bacterial strain from lacustrine sediment.</title>
        <authorList>
            <person name="Petit C."/>
            <person name="Fadhlaoui K."/>
        </authorList>
    </citation>
    <scope>NUCLEOTIDE SEQUENCE [LARGE SCALE GENOMIC DNA]</scope>
    <source>
        <strain evidence="2 3">IPX-CK</strain>
    </source>
</reference>
<dbReference type="InterPro" id="IPR019065">
    <property type="entry name" value="RE_NgoFVII_N"/>
</dbReference>
<feature type="domain" description="Restriction endonuclease type II NgoFVII N-terminal" evidence="1">
    <location>
        <begin position="54"/>
        <end position="118"/>
    </location>
</feature>
<keyword evidence="3" id="KW-1185">Reference proteome</keyword>
<dbReference type="RefSeq" id="WP_342758356.1">
    <property type="nucleotide sequence ID" value="NZ_CP146256.1"/>
</dbReference>
<evidence type="ECO:0000313" key="3">
    <source>
        <dbReference type="Proteomes" id="UP001451571"/>
    </source>
</evidence>
<dbReference type="GO" id="GO:0016787">
    <property type="term" value="F:hydrolase activity"/>
    <property type="evidence" value="ECO:0007669"/>
    <property type="project" value="UniProtKB-KW"/>
</dbReference>
<keyword evidence="2" id="KW-0540">Nuclease</keyword>
<proteinExistence type="predicted"/>
<evidence type="ECO:0000259" key="1">
    <source>
        <dbReference type="Pfam" id="PF09565"/>
    </source>
</evidence>